<dbReference type="GO" id="GO:0098636">
    <property type="term" value="C:protein complex involved in cell adhesion"/>
    <property type="evidence" value="ECO:0007669"/>
    <property type="project" value="TreeGrafter"/>
</dbReference>
<dbReference type="Proteomes" id="UP000076798">
    <property type="component" value="Unassembled WGS sequence"/>
</dbReference>
<gene>
    <name evidence="2" type="ORF">SISSUDRAFT_1037775</name>
</gene>
<dbReference type="PANTHER" id="PTHR46938">
    <property type="entry name" value="DISCOIDIN-1 SUBUNIT A-RELATED-RELATED"/>
    <property type="match status" value="1"/>
</dbReference>
<dbReference type="AlphaFoldDB" id="A0A165XNX3"/>
<feature type="domain" description="H-type lectin" evidence="1">
    <location>
        <begin position="199"/>
        <end position="263"/>
    </location>
</feature>
<evidence type="ECO:0000313" key="3">
    <source>
        <dbReference type="Proteomes" id="UP000076798"/>
    </source>
</evidence>
<feature type="domain" description="H-type lectin" evidence="1">
    <location>
        <begin position="110"/>
        <end position="172"/>
    </location>
</feature>
<dbReference type="GO" id="GO:0030247">
    <property type="term" value="F:polysaccharide binding"/>
    <property type="evidence" value="ECO:0007669"/>
    <property type="project" value="TreeGrafter"/>
</dbReference>
<reference evidence="2 3" key="1">
    <citation type="journal article" date="2016" name="Mol. Biol. Evol.">
        <title>Comparative Genomics of Early-Diverging Mushroom-Forming Fungi Provides Insights into the Origins of Lignocellulose Decay Capabilities.</title>
        <authorList>
            <person name="Nagy L.G."/>
            <person name="Riley R."/>
            <person name="Tritt A."/>
            <person name="Adam C."/>
            <person name="Daum C."/>
            <person name="Floudas D."/>
            <person name="Sun H."/>
            <person name="Yadav J.S."/>
            <person name="Pangilinan J."/>
            <person name="Larsson K.H."/>
            <person name="Matsuura K."/>
            <person name="Barry K."/>
            <person name="Labutti K."/>
            <person name="Kuo R."/>
            <person name="Ohm R.A."/>
            <person name="Bhattacharya S.S."/>
            <person name="Shirouzu T."/>
            <person name="Yoshinaga Y."/>
            <person name="Martin F.M."/>
            <person name="Grigoriev I.V."/>
            <person name="Hibbett D.S."/>
        </authorList>
    </citation>
    <scope>NUCLEOTIDE SEQUENCE [LARGE SCALE GENOMIC DNA]</scope>
    <source>
        <strain evidence="2 3">HHB10207 ss-3</strain>
    </source>
</reference>
<dbReference type="GO" id="GO:0046871">
    <property type="term" value="F:N-acetylgalactosamine binding"/>
    <property type="evidence" value="ECO:0007669"/>
    <property type="project" value="TreeGrafter"/>
</dbReference>
<dbReference type="OrthoDB" id="5419324at2759"/>
<dbReference type="EMBL" id="KV428340">
    <property type="protein sequence ID" value="KZT32389.1"/>
    <property type="molecule type" value="Genomic_DNA"/>
</dbReference>
<proteinExistence type="predicted"/>
<dbReference type="Pfam" id="PF09458">
    <property type="entry name" value="H_lectin"/>
    <property type="match status" value="3"/>
</dbReference>
<feature type="domain" description="H-type lectin" evidence="1">
    <location>
        <begin position="25"/>
        <end position="84"/>
    </location>
</feature>
<evidence type="ECO:0000313" key="2">
    <source>
        <dbReference type="EMBL" id="KZT32389.1"/>
    </source>
</evidence>
<keyword evidence="3" id="KW-1185">Reference proteome</keyword>
<dbReference type="Gene3D" id="2.60.40.2080">
    <property type="match status" value="3"/>
</dbReference>
<dbReference type="STRING" id="1314776.A0A165XNX3"/>
<dbReference type="GO" id="GO:0070492">
    <property type="term" value="F:oligosaccharide binding"/>
    <property type="evidence" value="ECO:0007669"/>
    <property type="project" value="TreeGrafter"/>
</dbReference>
<dbReference type="GO" id="GO:0009986">
    <property type="term" value="C:cell surface"/>
    <property type="evidence" value="ECO:0007669"/>
    <property type="project" value="TreeGrafter"/>
</dbReference>
<organism evidence="2 3">
    <name type="scientific">Sistotremastrum suecicum HHB10207 ss-3</name>
    <dbReference type="NCBI Taxonomy" id="1314776"/>
    <lineage>
        <taxon>Eukaryota</taxon>
        <taxon>Fungi</taxon>
        <taxon>Dikarya</taxon>
        <taxon>Basidiomycota</taxon>
        <taxon>Agaricomycotina</taxon>
        <taxon>Agaricomycetes</taxon>
        <taxon>Sistotremastrales</taxon>
        <taxon>Sistotremastraceae</taxon>
        <taxon>Sistotremastrum</taxon>
    </lineage>
</organism>
<evidence type="ECO:0000259" key="1">
    <source>
        <dbReference type="Pfam" id="PF09458"/>
    </source>
</evidence>
<dbReference type="InterPro" id="IPR037221">
    <property type="entry name" value="H-type_lectin_dom_sf"/>
</dbReference>
<dbReference type="GO" id="GO:0098609">
    <property type="term" value="P:cell-cell adhesion"/>
    <property type="evidence" value="ECO:0007669"/>
    <property type="project" value="TreeGrafter"/>
</dbReference>
<sequence length="278" mass="30630">MKDWTAIERAECQKQDIPLPGQAGPPVVITGFNLVDIGHGSKYSQVRAKCYASGTDVYSDRFTLHADTWSESYLYKATVSWLAIPAGSVGILAGSCRIHPHNAGGPHPCRVDFQTSFLKVPEIFLCLNYMDFSKVWRVEASAEKITRTGFDAVFQSRGDACLWAAGGSWIAYESGRDGLEHGKIHAKWDPAGATEQSGKVDFCPAFQKVPRIFTGLTEIVSHTEFNLRVQVKVKNVTKDKFEWSIGAWGDTCKYAISAAWLAIDDTGFSSSAQLIPRQ</sequence>
<dbReference type="SUPFAM" id="SSF141086">
    <property type="entry name" value="Agglutinin HPA-like"/>
    <property type="match status" value="3"/>
</dbReference>
<dbReference type="InterPro" id="IPR052487">
    <property type="entry name" value="Galactose-binding_lectin"/>
</dbReference>
<accession>A0A165XNX3</accession>
<protein>
    <recommendedName>
        <fullName evidence="1">H-type lectin domain-containing protein</fullName>
    </recommendedName>
</protein>
<dbReference type="InterPro" id="IPR019019">
    <property type="entry name" value="H-type_lectin_domain"/>
</dbReference>
<name>A0A165XNX3_9AGAM</name>